<evidence type="ECO:0000256" key="1">
    <source>
        <dbReference type="ARBA" id="ARBA00022729"/>
    </source>
</evidence>
<keyword evidence="3" id="KW-0449">Lipoprotein</keyword>
<dbReference type="Gene3D" id="2.50.20.10">
    <property type="entry name" value="Lipoprotein localisation LolA/LolB/LppX"/>
    <property type="match status" value="1"/>
</dbReference>
<dbReference type="RefSeq" id="WP_146821208.1">
    <property type="nucleotide sequence ID" value="NZ_CP029077.1"/>
</dbReference>
<evidence type="ECO:0000256" key="2">
    <source>
        <dbReference type="SAM" id="SignalP"/>
    </source>
</evidence>
<evidence type="ECO:0000313" key="4">
    <source>
        <dbReference type="Proteomes" id="UP000321934"/>
    </source>
</evidence>
<dbReference type="Proteomes" id="UP000321934">
    <property type="component" value="Chromosome"/>
</dbReference>
<dbReference type="CDD" id="cd16325">
    <property type="entry name" value="LolA"/>
    <property type="match status" value="1"/>
</dbReference>
<feature type="signal peptide" evidence="2">
    <location>
        <begin position="1"/>
        <end position="19"/>
    </location>
</feature>
<proteinExistence type="predicted"/>
<name>A0A5B8XG13_9RICK</name>
<feature type="chain" id="PRO_5022912226" evidence="2">
    <location>
        <begin position="20"/>
        <end position="194"/>
    </location>
</feature>
<dbReference type="SUPFAM" id="SSF89392">
    <property type="entry name" value="Prokaryotic lipoproteins and lipoprotein localization factors"/>
    <property type="match status" value="1"/>
</dbReference>
<dbReference type="PANTHER" id="PTHR35869">
    <property type="entry name" value="OUTER-MEMBRANE LIPOPROTEIN CARRIER PROTEIN"/>
    <property type="match status" value="1"/>
</dbReference>
<dbReference type="AlphaFoldDB" id="A0A5B8XG13"/>
<dbReference type="Pfam" id="PF03548">
    <property type="entry name" value="LolA"/>
    <property type="match status" value="1"/>
</dbReference>
<dbReference type="InterPro" id="IPR029046">
    <property type="entry name" value="LolA/LolB/LppX"/>
</dbReference>
<dbReference type="PANTHER" id="PTHR35869:SF1">
    <property type="entry name" value="OUTER-MEMBRANE LIPOPROTEIN CARRIER PROTEIN"/>
    <property type="match status" value="1"/>
</dbReference>
<dbReference type="OrthoDB" id="9800501at2"/>
<dbReference type="EMBL" id="CP029077">
    <property type="protein sequence ID" value="QED23815.1"/>
    <property type="molecule type" value="Genomic_DNA"/>
</dbReference>
<gene>
    <name evidence="3" type="ORF">Deia_01033</name>
</gene>
<accession>A0A5B8XG13</accession>
<keyword evidence="1 2" id="KW-0732">Signal</keyword>
<sequence length="194" mass="21579">MKSILSLILITFFVNTSLAKENCTHLEKYDNALSSISTMQADFTQNINGKYHSSGKFLMKKPEKILIDYNKGAVNALIGVNGKLATYLDKDLEQISHIPKDKTPAHFLLNTDKQLSKMNIQECSDEKNGGYAITFLQATDIVSGKFTMIFDKNAVISKILVEQGDGDLIDLTFTNVALNGEIPNSKFIIKDPRL</sequence>
<evidence type="ECO:0000313" key="3">
    <source>
        <dbReference type="EMBL" id="QED23815.1"/>
    </source>
</evidence>
<protein>
    <submittedName>
        <fullName evidence="3">Outer-membrane lipoprotein carrier protein</fullName>
    </submittedName>
</protein>
<reference evidence="3 4" key="1">
    <citation type="journal article" date="2019" name="ISME J.">
        <title>Deianiraea, an extracellular bacterium associated with the ciliate Paramecium, suggests an alternative scenario for the evolution of Rickettsiales.</title>
        <authorList>
            <person name="Castelli M."/>
            <person name="Sabaneyeva E."/>
            <person name="Lanzoni O."/>
            <person name="Lebedeva N."/>
            <person name="Floriano A.M."/>
            <person name="Gaiarsa S."/>
            <person name="Benken K."/>
            <person name="Modeo L."/>
            <person name="Bandi C."/>
            <person name="Potekhin A."/>
            <person name="Sassera D."/>
            <person name="Petroni G."/>
        </authorList>
    </citation>
    <scope>NUCLEOTIDE SEQUENCE [LARGE SCALE GENOMIC DNA]</scope>
    <source>
        <strain evidence="3">CyL4-1</strain>
    </source>
</reference>
<keyword evidence="4" id="KW-1185">Reference proteome</keyword>
<organism evidence="3 4">
    <name type="scientific">Candidatus Deianiraea vastatrix</name>
    <dbReference type="NCBI Taxonomy" id="2163644"/>
    <lineage>
        <taxon>Bacteria</taxon>
        <taxon>Pseudomonadati</taxon>
        <taxon>Pseudomonadota</taxon>
        <taxon>Alphaproteobacteria</taxon>
        <taxon>Rickettsiales</taxon>
        <taxon>Candidatus Deianiraeaceae</taxon>
        <taxon>Candidatus Deianiraea</taxon>
    </lineage>
</organism>
<dbReference type="InterPro" id="IPR004564">
    <property type="entry name" value="OM_lipoprot_carrier_LolA-like"/>
</dbReference>